<feature type="domain" description="IPT/TIG" evidence="1">
    <location>
        <begin position="548"/>
        <end position="666"/>
    </location>
</feature>
<sequence length="2036" mass="226907">MLRKYSKTLIFILTFLIIFTSISFENIVYADTKPEITMVELEAVNIEGKETTRYKIRGINFEEPEFLIDTYPITKDMYTRDNDGAYIVEKNADNSHWNIWLIPLEGKTTEVRAVNADTDGDNNNNTHAVDFKIEKLPHINSVSARKVYVGETLTIYGTGFDVDEIDGIYIAGVPYTKGYKQGSGTEADETLQEIIDDINNGVDPDPADGIAVNEYDYIVTKDGNIFIPYVKEPHASGNNDVQVIKDTGDKVVGDDRSVEGSVVGRYRDAVKVVKKVETIDIQKIVPNTGPVEGGTEVKIYENIDPNGESKLQPDMKLYVEQAIGQTIYSAELTDVKLISNGQGDVIGISGVTPKSPTGQQGVFDIVITDNTGSNEQRVHNAFTYEEKQNLLQLTGIEPIQAKPFQTVELSGANIINLNIPYLEEWNIVKDANNHDDAKYQNGKYIINYKGKYLVEKEDGSTELKEVDIIREIQLIIGQISEIIDEDILEHSPSKDKLKAIIPETNDYGVVTVTINTSTTVKDGSNIIDIIEEEAEIPNGFTIIPSNTKPVIQSIEPAKGDVNKKIYVTIKGKNFQVLADQNQNPIYPQITVGNNINDEDNRPLVVTGVFDDEKNVVNGIGREIGTIITGYIQGPTQGEIVRPGPVNVKIKNPDKGEVISYGIFEFLKPDTNHVPKITKIDPNMGPLEGRNIVTIEGEEFDYEKPIPEVLVTIGGQKARVIDASSTRIEVEVPPGLSIGEKAVQVITEDGAMDTIEVDDPNREGYTYVRKLGDPKVERIAPDYGGAGTIVYIFGKDKGIDNPNFFKPVIDPNARVEEMMGTRIFLNGIDINDMDVDTDDGSLYERENKNPDGTLGKIKDIDGDGSIYDISPQDTNPPQAFEVEISDINNVKKKILSRVEVIDGNTLRVLIPNGYTAGLKDITILNPDSSSVTIENGFDYKTVPIDADVAIESIQPNIGSNLGGDHITISGRGFKDGAEVFFGGYKAENVDVNSENKMIVKTPPYPLPNPDLESYKDVEVVVVNYDGSSASSPANYPNSGYRYMAPKTQPIISSIEPNTGTTLGNEIVTIYGKDFRKVTINEDGTPLEEKDYKYPSVYFGSKIAELLEYKHNKLIVRTPFYGKDGSVDVTVKNPQLEFGSVTKDDAFKYRTSNPKIISVFPDRAQKIGGDEITISGEEILPGEFGEGSDIKIQMIPENSTYEPKIEVLAIFGDEKDEDKLSFGEARNNLGSIIIDYNANRKADPFIIDDNNKITDSLIVFDQEKNKDNILAHYDLSPEERHIFVVDWKALEEEKGGEDSAEVDIAEEAIIVELIDDTLISRRRVAPRAEVKNKEDDSPIKTVVIQTPPSAIIGKKNLYIENKDRGWDQTSFEYIHPSSRPVIKEIIPRSEIESSQGDLLKYYVESTIEGGLYITIDGYDFRQGVEVFIDGTPASIVSRNVLNEEDEEGRPRTRLVVTAPKGEANKINEELKIMIINPDGGFVDASDTSKIIPESPDAEAKPYYFVYRIPESSPYIDSILPTQTSQYGGNRIRIIGYDFRTGVTVVIGGRPCSVISVDNDEIIIETPTDLTPGLKDVQVINADHGTVTKTSAISVISYPEITTITTEGGDDIHRVSIEGGEKIVLSGRNFQSGAVVYFGGERKEIGHSEDANVKGLFKDDNFYTIEGTFPSNQIEFISENKLIVTIPEVFEEGEYKVSVINPDGGLSDENNSLNYTVPIPTDPVGLRAEIVNEKYIRIYGYSSSNANYYEVYACIDEDYPDDEDFKYLDTTEKTSYKITKFKELDDDENIYLRIRAVNKYGPSEWSNIVKISYKELDDIDGIGEKDKDGDLVSDYQETVDKDKVNVILGNKNLRGSDYFVYVIDLKDKKYENINKRIINIPGKTIKKYNKVVLVDNGDTKLQFNTGNFNVYYFKNLSSKELEDTYGRIVFDKSNGRDYDYMERKLPRKYRLISKIYDIRTEFQTKEKTINLDSVSGYMNLEISYDENKLMGSDETKLGLYKFNPQNGEWIPLTGGVNPDTNKVHGTINGPGQYGVLGEK</sequence>
<organism evidence="2 3">
    <name type="scientific">Paramaledivibacter caminithermalis (strain DSM 15212 / CIP 107654 / DViRD3)</name>
    <name type="common">Clostridium caminithermale</name>
    <dbReference type="NCBI Taxonomy" id="1121301"/>
    <lineage>
        <taxon>Bacteria</taxon>
        <taxon>Bacillati</taxon>
        <taxon>Bacillota</taxon>
        <taxon>Clostridia</taxon>
        <taxon>Peptostreptococcales</taxon>
        <taxon>Caminicellaceae</taxon>
        <taxon>Paramaledivibacter</taxon>
    </lineage>
</organism>
<dbReference type="OrthoDB" id="1656124at2"/>
<dbReference type="CDD" id="cd00102">
    <property type="entry name" value="IPT"/>
    <property type="match status" value="2"/>
</dbReference>
<dbReference type="SUPFAM" id="SSF49265">
    <property type="entry name" value="Fibronectin type III"/>
    <property type="match status" value="1"/>
</dbReference>
<proteinExistence type="predicted"/>
<dbReference type="PANTHER" id="PTHR22625:SF70">
    <property type="entry name" value="PLEXIN A, ISOFORM A"/>
    <property type="match status" value="1"/>
</dbReference>
<keyword evidence="3" id="KW-1185">Reference proteome</keyword>
<dbReference type="SMART" id="SM00429">
    <property type="entry name" value="IPT"/>
    <property type="match status" value="5"/>
</dbReference>
<reference evidence="2 3" key="1">
    <citation type="submission" date="2016-11" db="EMBL/GenBank/DDBJ databases">
        <authorList>
            <person name="Jaros S."/>
            <person name="Januszkiewicz K."/>
            <person name="Wedrychowicz H."/>
        </authorList>
    </citation>
    <scope>NUCLEOTIDE SEQUENCE [LARGE SCALE GENOMIC DNA]</scope>
    <source>
        <strain evidence="2 3">DSM 15212</strain>
    </source>
</reference>
<evidence type="ECO:0000259" key="1">
    <source>
        <dbReference type="SMART" id="SM00429"/>
    </source>
</evidence>
<dbReference type="InterPro" id="IPR013783">
    <property type="entry name" value="Ig-like_fold"/>
</dbReference>
<dbReference type="SUPFAM" id="SSF81296">
    <property type="entry name" value="E set domains"/>
    <property type="match status" value="4"/>
</dbReference>
<dbReference type="Pfam" id="PF01833">
    <property type="entry name" value="TIG"/>
    <property type="match status" value="4"/>
</dbReference>
<dbReference type="Proteomes" id="UP000184465">
    <property type="component" value="Unassembled WGS sequence"/>
</dbReference>
<dbReference type="GO" id="GO:0017154">
    <property type="term" value="F:semaphorin receptor activity"/>
    <property type="evidence" value="ECO:0007669"/>
    <property type="project" value="InterPro"/>
</dbReference>
<dbReference type="InterPro" id="IPR014756">
    <property type="entry name" value="Ig_E-set"/>
</dbReference>
<evidence type="ECO:0000313" key="2">
    <source>
        <dbReference type="EMBL" id="SHJ57791.1"/>
    </source>
</evidence>
<feature type="domain" description="IPT/TIG" evidence="1">
    <location>
        <begin position="946"/>
        <end position="1042"/>
    </location>
</feature>
<feature type="domain" description="IPT/TIG" evidence="1">
    <location>
        <begin position="1510"/>
        <end position="1587"/>
    </location>
</feature>
<protein>
    <submittedName>
        <fullName evidence="2">IPT/TIG domain-containing protein</fullName>
    </submittedName>
</protein>
<accession>A0A1M6KFN6</accession>
<name>A0A1M6KFN6_PARC5</name>
<dbReference type="PANTHER" id="PTHR22625">
    <property type="entry name" value="PLEXIN"/>
    <property type="match status" value="1"/>
</dbReference>
<evidence type="ECO:0000313" key="3">
    <source>
        <dbReference type="Proteomes" id="UP000184465"/>
    </source>
</evidence>
<dbReference type="RefSeq" id="WP_073146692.1">
    <property type="nucleotide sequence ID" value="NZ_FRAG01000003.1"/>
</dbReference>
<dbReference type="EMBL" id="FRAG01000003">
    <property type="protein sequence ID" value="SHJ57791.1"/>
    <property type="molecule type" value="Genomic_DNA"/>
</dbReference>
<dbReference type="InterPro" id="IPR036116">
    <property type="entry name" value="FN3_sf"/>
</dbReference>
<feature type="domain" description="IPT/TIG" evidence="1">
    <location>
        <begin position="1047"/>
        <end position="1148"/>
    </location>
</feature>
<dbReference type="InterPro" id="IPR031148">
    <property type="entry name" value="Plexin"/>
</dbReference>
<dbReference type="STRING" id="1121301.SAMN02745912_00378"/>
<dbReference type="InterPro" id="IPR002909">
    <property type="entry name" value="IPT_dom"/>
</dbReference>
<feature type="domain" description="IPT/TIG" evidence="1">
    <location>
        <begin position="673"/>
        <end position="767"/>
    </location>
</feature>
<gene>
    <name evidence="2" type="ORF">SAMN02745912_00378</name>
</gene>
<dbReference type="CDD" id="cd00603">
    <property type="entry name" value="IPT_PCSR"/>
    <property type="match status" value="2"/>
</dbReference>
<dbReference type="Gene3D" id="2.60.40.10">
    <property type="entry name" value="Immunoglobulins"/>
    <property type="match status" value="8"/>
</dbReference>